<dbReference type="PANTHER" id="PTHR35011">
    <property type="entry name" value="2,3-DIKETO-L-GULONATE TRAP TRANSPORTER SMALL PERMEASE PROTEIN YIAM"/>
    <property type="match status" value="1"/>
</dbReference>
<dbReference type="PANTHER" id="PTHR35011:SF4">
    <property type="entry name" value="SLL1102 PROTEIN"/>
    <property type="match status" value="1"/>
</dbReference>
<reference evidence="11" key="2">
    <citation type="journal article" date="2020" name="Microorganisms">
        <title>Osmotic Adaptation and Compatible Solute Biosynthesis of Phototrophic Bacteria as Revealed from Genome Analyses.</title>
        <authorList>
            <person name="Imhoff J.F."/>
            <person name="Rahn T."/>
            <person name="Kunzel S."/>
            <person name="Keller A."/>
            <person name="Neulinger S.C."/>
        </authorList>
    </citation>
    <scope>NUCLEOTIDE SEQUENCE</scope>
    <source>
        <strain evidence="11">DSM 9154</strain>
    </source>
</reference>
<feature type="transmembrane region" description="Helical" evidence="9">
    <location>
        <begin position="17"/>
        <end position="39"/>
    </location>
</feature>
<evidence type="ECO:0000256" key="7">
    <source>
        <dbReference type="ARBA" id="ARBA00023136"/>
    </source>
</evidence>
<sequence>MQYLYFVDRLSMFTGKAFAWCIIILTLGGSYEVFVRYLLNSPTGWAYDMSYIMYGALFLMAGPYALSRDGHVRGDVVYRLFPQRVQAGIDMLLHIVFLLPGVAAMMYQGAFYAQESWTYMETSIFSPMGIPIYPLKTLIPFAGLLLFLQGTAEVTRCVWCMKHGYWPQRLRDVEETETAIMHQQEAEHGDKLGTGGQA</sequence>
<comment type="subunit">
    <text evidence="9">The complex comprises the extracytoplasmic solute receptor protein and the two transmembrane proteins.</text>
</comment>
<organism evidence="11 12">
    <name type="scientific">Rhodovibrio salinarum</name>
    <dbReference type="NCBI Taxonomy" id="1087"/>
    <lineage>
        <taxon>Bacteria</taxon>
        <taxon>Pseudomonadati</taxon>
        <taxon>Pseudomonadota</taxon>
        <taxon>Alphaproteobacteria</taxon>
        <taxon>Rhodospirillales</taxon>
        <taxon>Rhodovibrionaceae</taxon>
        <taxon>Rhodovibrio</taxon>
    </lineage>
</organism>
<evidence type="ECO:0000256" key="6">
    <source>
        <dbReference type="ARBA" id="ARBA00022989"/>
    </source>
</evidence>
<feature type="domain" description="Tripartite ATP-independent periplasmic transporters DctQ component" evidence="10">
    <location>
        <begin position="27"/>
        <end position="156"/>
    </location>
</feature>
<keyword evidence="7 9" id="KW-0472">Membrane</keyword>
<evidence type="ECO:0000256" key="3">
    <source>
        <dbReference type="ARBA" id="ARBA00022475"/>
    </source>
</evidence>
<keyword evidence="6 9" id="KW-1133">Transmembrane helix</keyword>
<protein>
    <recommendedName>
        <fullName evidence="9">TRAP transporter small permease protein</fullName>
    </recommendedName>
</protein>
<dbReference type="InterPro" id="IPR055348">
    <property type="entry name" value="DctQ"/>
</dbReference>
<feature type="transmembrane region" description="Helical" evidence="9">
    <location>
        <begin position="87"/>
        <end position="110"/>
    </location>
</feature>
<evidence type="ECO:0000256" key="8">
    <source>
        <dbReference type="ARBA" id="ARBA00038436"/>
    </source>
</evidence>
<keyword evidence="5 9" id="KW-0812">Transmembrane</keyword>
<dbReference type="Proteomes" id="UP000778970">
    <property type="component" value="Unassembled WGS sequence"/>
</dbReference>
<comment type="caution">
    <text evidence="11">The sequence shown here is derived from an EMBL/GenBank/DDBJ whole genome shotgun (WGS) entry which is preliminary data.</text>
</comment>
<evidence type="ECO:0000259" key="10">
    <source>
        <dbReference type="Pfam" id="PF04290"/>
    </source>
</evidence>
<reference evidence="11" key="1">
    <citation type="submission" date="2017-08" db="EMBL/GenBank/DDBJ databases">
        <authorList>
            <person name="Imhoff J.F."/>
            <person name="Rahn T."/>
            <person name="Kuenzel S."/>
            <person name="Neulinger S.C."/>
        </authorList>
    </citation>
    <scope>NUCLEOTIDE SEQUENCE</scope>
    <source>
        <strain evidence="11">DSM 9154</strain>
    </source>
</reference>
<evidence type="ECO:0000256" key="9">
    <source>
        <dbReference type="RuleBase" id="RU369079"/>
    </source>
</evidence>
<dbReference type="EMBL" id="NRRE01000027">
    <property type="protein sequence ID" value="MBK1698391.1"/>
    <property type="molecule type" value="Genomic_DNA"/>
</dbReference>
<evidence type="ECO:0000256" key="2">
    <source>
        <dbReference type="ARBA" id="ARBA00022448"/>
    </source>
</evidence>
<proteinExistence type="inferred from homology"/>
<dbReference type="GO" id="GO:0005886">
    <property type="term" value="C:plasma membrane"/>
    <property type="evidence" value="ECO:0007669"/>
    <property type="project" value="UniProtKB-SubCell"/>
</dbReference>
<keyword evidence="2 9" id="KW-0813">Transport</keyword>
<comment type="similarity">
    <text evidence="8 9">Belongs to the TRAP transporter small permease family.</text>
</comment>
<comment type="subcellular location">
    <subcellularLocation>
        <location evidence="1 9">Cell inner membrane</location>
        <topology evidence="1 9">Multi-pass membrane protein</topology>
    </subcellularLocation>
</comment>
<keyword evidence="4 9" id="KW-0997">Cell inner membrane</keyword>
<evidence type="ECO:0000256" key="4">
    <source>
        <dbReference type="ARBA" id="ARBA00022519"/>
    </source>
</evidence>
<gene>
    <name evidence="11" type="ORF">CKO21_14175</name>
</gene>
<dbReference type="AlphaFoldDB" id="A0A934QK53"/>
<dbReference type="Pfam" id="PF04290">
    <property type="entry name" value="DctQ"/>
    <property type="match status" value="1"/>
</dbReference>
<dbReference type="InterPro" id="IPR007387">
    <property type="entry name" value="TRAP_DctQ"/>
</dbReference>
<evidence type="ECO:0000256" key="1">
    <source>
        <dbReference type="ARBA" id="ARBA00004429"/>
    </source>
</evidence>
<comment type="function">
    <text evidence="9">Part of the tripartite ATP-independent periplasmic (TRAP) transport system.</text>
</comment>
<feature type="transmembrane region" description="Helical" evidence="9">
    <location>
        <begin position="45"/>
        <end position="66"/>
    </location>
</feature>
<keyword evidence="3" id="KW-1003">Cell membrane</keyword>
<accession>A0A934QK53</accession>
<keyword evidence="12" id="KW-1185">Reference proteome</keyword>
<evidence type="ECO:0000256" key="5">
    <source>
        <dbReference type="ARBA" id="ARBA00022692"/>
    </source>
</evidence>
<evidence type="ECO:0000313" key="11">
    <source>
        <dbReference type="EMBL" id="MBK1698391.1"/>
    </source>
</evidence>
<name>A0A934QK53_9PROT</name>
<dbReference type="GO" id="GO:0022857">
    <property type="term" value="F:transmembrane transporter activity"/>
    <property type="evidence" value="ECO:0007669"/>
    <property type="project" value="UniProtKB-UniRule"/>
</dbReference>
<feature type="transmembrane region" description="Helical" evidence="9">
    <location>
        <begin position="130"/>
        <end position="148"/>
    </location>
</feature>
<evidence type="ECO:0000313" key="12">
    <source>
        <dbReference type="Proteomes" id="UP000778970"/>
    </source>
</evidence>